<evidence type="ECO:0000313" key="4">
    <source>
        <dbReference type="Proteomes" id="UP000811255"/>
    </source>
</evidence>
<feature type="transmembrane region" description="Helical" evidence="1">
    <location>
        <begin position="85"/>
        <end position="105"/>
    </location>
</feature>
<reference evidence="3 4" key="1">
    <citation type="submission" date="2021-05" db="EMBL/GenBank/DDBJ databases">
        <title>Croceibacterium sp. LX-88 genome sequence.</title>
        <authorList>
            <person name="Luo X."/>
        </authorList>
    </citation>
    <scope>NUCLEOTIDE SEQUENCE [LARGE SCALE GENOMIC DNA]</scope>
    <source>
        <strain evidence="3 4">LX-88</strain>
    </source>
</reference>
<organism evidence="3 4">
    <name type="scientific">Croceibacterium selenioxidans</name>
    <dbReference type="NCBI Taxonomy" id="2838833"/>
    <lineage>
        <taxon>Bacteria</taxon>
        <taxon>Pseudomonadati</taxon>
        <taxon>Pseudomonadota</taxon>
        <taxon>Alphaproteobacteria</taxon>
        <taxon>Sphingomonadales</taxon>
        <taxon>Erythrobacteraceae</taxon>
        <taxon>Croceibacterium</taxon>
    </lineage>
</organism>
<proteinExistence type="predicted"/>
<name>A0ABS5VZD4_9SPHN</name>
<evidence type="ECO:0000259" key="2">
    <source>
        <dbReference type="Pfam" id="PF20349"/>
    </source>
</evidence>
<dbReference type="Proteomes" id="UP000811255">
    <property type="component" value="Unassembled WGS sequence"/>
</dbReference>
<dbReference type="InterPro" id="IPR046586">
    <property type="entry name" value="DUF6644"/>
</dbReference>
<feature type="domain" description="DUF6644" evidence="2">
    <location>
        <begin position="49"/>
        <end position="177"/>
    </location>
</feature>
<accession>A0ABS5VZD4</accession>
<evidence type="ECO:0000313" key="3">
    <source>
        <dbReference type="EMBL" id="MBT2132876.1"/>
    </source>
</evidence>
<dbReference type="RefSeq" id="WP_214534045.1">
    <property type="nucleotide sequence ID" value="NZ_JAHFVK010000001.1"/>
</dbReference>
<feature type="transmembrane region" description="Helical" evidence="1">
    <location>
        <begin position="42"/>
        <end position="64"/>
    </location>
</feature>
<comment type="caution">
    <text evidence="3">The sequence shown here is derived from an EMBL/GenBank/DDBJ whole genome shotgun (WGS) entry which is preliminary data.</text>
</comment>
<keyword evidence="1" id="KW-0472">Membrane</keyword>
<dbReference type="Pfam" id="PF20349">
    <property type="entry name" value="DUF6644"/>
    <property type="match status" value="1"/>
</dbReference>
<gene>
    <name evidence="3" type="ORF">KK137_00885</name>
</gene>
<feature type="transmembrane region" description="Helical" evidence="1">
    <location>
        <begin position="157"/>
        <end position="177"/>
    </location>
</feature>
<keyword evidence="4" id="KW-1185">Reference proteome</keyword>
<evidence type="ECO:0000256" key="1">
    <source>
        <dbReference type="SAM" id="Phobius"/>
    </source>
</evidence>
<dbReference type="EMBL" id="JAHFVK010000001">
    <property type="protein sequence ID" value="MBT2132876.1"/>
    <property type="molecule type" value="Genomic_DNA"/>
</dbReference>
<keyword evidence="1" id="KW-1133">Transmembrane helix</keyword>
<keyword evidence="1" id="KW-0812">Transmembrane</keyword>
<feature type="transmembrane region" description="Helical" evidence="1">
    <location>
        <begin position="117"/>
        <end position="136"/>
    </location>
</feature>
<sequence>MSLHLSEAMAYLQYQLGAEVDSAGRAVADTSWSTQLQSSEHLWMLLEGAHVLTLMLFAGTILFVDMRLLGLVLRKVPVSAVADTVLPYTVAGFAIMVLTGSALFFANPLEYYHNPVFRVKAVFLVAAALNIFIFHWRVQADREKWDARDRPPTAARVSAGISIVLWIAVIVTGRYAAYDWFRCGQTTGVIAELAQCTEFETTLVHAEQELAV</sequence>
<protein>
    <recommendedName>
        <fullName evidence="2">DUF6644 domain-containing protein</fullName>
    </recommendedName>
</protein>